<dbReference type="PaxDb" id="4097-A0A1S3ZXJ2"/>
<dbReference type="PANTHER" id="PTHR11697">
    <property type="entry name" value="GENERAL TRANSCRIPTION FACTOR 2-RELATED ZINC FINGER PROTEIN"/>
    <property type="match status" value="1"/>
</dbReference>
<protein>
    <submittedName>
        <fullName evidence="2">Uncharacterized protein LOC107791543</fullName>
    </submittedName>
</protein>
<dbReference type="RefSeq" id="XP_016469117.1">
    <property type="nucleotide sequence ID" value="XM_016613631.1"/>
</dbReference>
<sequence>MMLDLMNQAQSILTSLNKQSGKIKSEHRVRLNASIDVIRYFLKEGMPFRGHDESVASTRRGHFLDLLKWYADRKEDVKNVVLEKAPKNNTMTSPDIQKDIVNSYAKETVKARKRREMLRDDQAEKLDELLVLGEVHTGSRLNQELELQRPDDTHWGSHFKTLCNFISLFSSIVHVLGVLANQGSNYEGKVLAKSLVEDIRSYEFVCILHVMLKILAITYDLNMALQRKDQDIVSAMKLVDFSKRQLQTMRESKWNSLMEDVSSFCDKNGIVIPKIDEKYGLGKSKHKSSTVTYSHHLHVDVFCAAIDFQLSELNKHFSEVNTDLLLGMASLSPDNSFSSYNKNKIVKLATYYPNTFTASKLEDLSCELDKLY</sequence>
<keyword evidence="1" id="KW-1185">Reference proteome</keyword>
<dbReference type="OrthoDB" id="6621980at2759"/>
<accession>A0A1S3ZXJ2</accession>
<reference evidence="1" key="1">
    <citation type="journal article" date="2014" name="Nat. Commun.">
        <title>The tobacco genome sequence and its comparison with those of tomato and potato.</title>
        <authorList>
            <person name="Sierro N."/>
            <person name="Battey J.N."/>
            <person name="Ouadi S."/>
            <person name="Bakaher N."/>
            <person name="Bovet L."/>
            <person name="Willig A."/>
            <person name="Goepfert S."/>
            <person name="Peitsch M.C."/>
            <person name="Ivanov N.V."/>
        </authorList>
    </citation>
    <scope>NUCLEOTIDE SEQUENCE [LARGE SCALE GENOMIC DNA]</scope>
</reference>
<evidence type="ECO:0000313" key="1">
    <source>
        <dbReference type="Proteomes" id="UP000790787"/>
    </source>
</evidence>
<dbReference type="AlphaFoldDB" id="A0A1S3ZXJ2"/>
<evidence type="ECO:0000313" key="2">
    <source>
        <dbReference type="RefSeq" id="XP_016469117.2"/>
    </source>
</evidence>
<proteinExistence type="predicted"/>
<dbReference type="RefSeq" id="XP_016469117.2">
    <property type="nucleotide sequence ID" value="XM_016613631.2"/>
</dbReference>
<dbReference type="PANTHER" id="PTHR11697:SF230">
    <property type="entry name" value="ZINC FINGER, MYM DOMAIN CONTAINING 1"/>
    <property type="match status" value="1"/>
</dbReference>
<name>A0A1S3ZXJ2_TOBAC</name>
<dbReference type="GeneID" id="107791543"/>
<dbReference type="InterPro" id="IPR055298">
    <property type="entry name" value="AtLOH3-like"/>
</dbReference>
<dbReference type="KEGG" id="nta:107791543"/>
<dbReference type="STRING" id="4097.A0A1S3ZXJ2"/>
<gene>
    <name evidence="2" type="primary">LOC107791543</name>
</gene>
<reference evidence="2" key="2">
    <citation type="submission" date="2025-08" db="UniProtKB">
        <authorList>
            <consortium name="RefSeq"/>
        </authorList>
    </citation>
    <scope>IDENTIFICATION</scope>
    <source>
        <tissue evidence="2">Leaf</tissue>
    </source>
</reference>
<organism evidence="1 2">
    <name type="scientific">Nicotiana tabacum</name>
    <name type="common">Common tobacco</name>
    <dbReference type="NCBI Taxonomy" id="4097"/>
    <lineage>
        <taxon>Eukaryota</taxon>
        <taxon>Viridiplantae</taxon>
        <taxon>Streptophyta</taxon>
        <taxon>Embryophyta</taxon>
        <taxon>Tracheophyta</taxon>
        <taxon>Spermatophyta</taxon>
        <taxon>Magnoliopsida</taxon>
        <taxon>eudicotyledons</taxon>
        <taxon>Gunneridae</taxon>
        <taxon>Pentapetalae</taxon>
        <taxon>asterids</taxon>
        <taxon>lamiids</taxon>
        <taxon>Solanales</taxon>
        <taxon>Solanaceae</taxon>
        <taxon>Nicotianoideae</taxon>
        <taxon>Nicotianeae</taxon>
        <taxon>Nicotiana</taxon>
    </lineage>
</organism>
<dbReference type="OMA" id="FNYEANE"/>
<dbReference type="Proteomes" id="UP000790787">
    <property type="component" value="Chromosome 2"/>
</dbReference>